<dbReference type="InterPro" id="IPR001849">
    <property type="entry name" value="PH_domain"/>
</dbReference>
<dbReference type="Pfam" id="PF00169">
    <property type="entry name" value="PH"/>
    <property type="match status" value="1"/>
</dbReference>
<evidence type="ECO:0000313" key="14">
    <source>
        <dbReference type="Proteomes" id="UP000054630"/>
    </source>
</evidence>
<feature type="compositionally biased region" description="Polar residues" evidence="10">
    <location>
        <begin position="251"/>
        <end position="264"/>
    </location>
</feature>
<keyword evidence="5" id="KW-0677">Repeat</keyword>
<feature type="transmembrane region" description="Helical" evidence="11">
    <location>
        <begin position="1125"/>
        <end position="1148"/>
    </location>
</feature>
<comment type="function">
    <text evidence="9">Activates phosphatidylinositol 3-kinase when bound to the regulatory p85 subunit. May mediate the control of various cellular processes by insulin-like peptides. When phosphorylated by the insulin receptor binds specifically to various cellular proteins containing SH2 domains. Involved in control of cell proliferation, cell size, and body and organ growth throughout development. Also has a role in a signaling pathway controlling the physiological response required to endure periods of low nutrient conditions. Insulin/insulin-like growth factor (IGF) signaling pathway has a role in regulating aging and is necessary in the ovary for vitellogenic maturation.</text>
</comment>
<evidence type="ECO:0000256" key="6">
    <source>
        <dbReference type="ARBA" id="ARBA00022782"/>
    </source>
</evidence>
<evidence type="ECO:0000256" key="5">
    <source>
        <dbReference type="ARBA" id="ARBA00022737"/>
    </source>
</evidence>
<dbReference type="PRINTS" id="PR00628">
    <property type="entry name" value="INSULINRSI"/>
</dbReference>
<feature type="transmembrane region" description="Helical" evidence="11">
    <location>
        <begin position="1084"/>
        <end position="1104"/>
    </location>
</feature>
<dbReference type="CDD" id="cd01204">
    <property type="entry name" value="PTB_IRS"/>
    <property type="match status" value="1"/>
</dbReference>
<keyword evidence="4" id="KW-0341">Growth regulation</keyword>
<dbReference type="CDD" id="cd01257">
    <property type="entry name" value="PH_IRS"/>
    <property type="match status" value="1"/>
</dbReference>
<dbReference type="Pfam" id="PF10269">
    <property type="entry name" value="Tmemb_185A"/>
    <property type="match status" value="1"/>
</dbReference>
<evidence type="ECO:0000256" key="9">
    <source>
        <dbReference type="ARBA" id="ARBA00046145"/>
    </source>
</evidence>
<keyword evidence="6" id="KW-0221">Differentiation</keyword>
<evidence type="ECO:0000259" key="12">
    <source>
        <dbReference type="PROSITE" id="PS50003"/>
    </source>
</evidence>
<evidence type="ECO:0000256" key="4">
    <source>
        <dbReference type="ARBA" id="ARBA00022604"/>
    </source>
</evidence>
<feature type="domain" description="PH" evidence="12">
    <location>
        <begin position="15"/>
        <end position="116"/>
    </location>
</feature>
<feature type="region of interest" description="Disordered" evidence="10">
    <location>
        <begin position="492"/>
        <end position="513"/>
    </location>
</feature>
<feature type="region of interest" description="Disordered" evidence="10">
    <location>
        <begin position="232"/>
        <end position="264"/>
    </location>
</feature>
<evidence type="ECO:0000313" key="13">
    <source>
        <dbReference type="EMBL" id="KRX17593.1"/>
    </source>
</evidence>
<keyword evidence="13" id="KW-0675">Receptor</keyword>
<dbReference type="STRING" id="6336.A0A0V0RSY9"/>
<feature type="compositionally biased region" description="Low complexity" evidence="10">
    <location>
        <begin position="619"/>
        <end position="634"/>
    </location>
</feature>
<dbReference type="Proteomes" id="UP000054630">
    <property type="component" value="Unassembled WGS sequence"/>
</dbReference>
<dbReference type="PANTHER" id="PTHR10614:SF13">
    <property type="entry name" value="INSULIN RECEPTOR SUBSTRATE 1"/>
    <property type="match status" value="1"/>
</dbReference>
<organism evidence="13 14">
    <name type="scientific">Trichinella nelsoni</name>
    <dbReference type="NCBI Taxonomy" id="6336"/>
    <lineage>
        <taxon>Eukaryota</taxon>
        <taxon>Metazoa</taxon>
        <taxon>Ecdysozoa</taxon>
        <taxon>Nematoda</taxon>
        <taxon>Enoplea</taxon>
        <taxon>Dorylaimia</taxon>
        <taxon>Trichinellida</taxon>
        <taxon>Trichinellidae</taxon>
        <taxon>Trichinella</taxon>
    </lineage>
</organism>
<dbReference type="SMART" id="SM00310">
    <property type="entry name" value="PTBI"/>
    <property type="match status" value="1"/>
</dbReference>
<protein>
    <recommendedName>
        <fullName evidence="2">Insulin receptor substrate 1</fullName>
    </recommendedName>
    <alternativeName>
        <fullName evidence="8">Protein chico</fullName>
    </alternativeName>
</protein>
<evidence type="ECO:0000256" key="1">
    <source>
        <dbReference type="ARBA" id="ARBA00011440"/>
    </source>
</evidence>
<keyword evidence="11" id="KW-0472">Membrane</keyword>
<keyword evidence="11" id="KW-1133">Transmembrane helix</keyword>
<dbReference type="InterPro" id="IPR011993">
    <property type="entry name" value="PH-like_dom_sf"/>
</dbReference>
<dbReference type="Pfam" id="PF02174">
    <property type="entry name" value="IRS"/>
    <property type="match status" value="1"/>
</dbReference>
<evidence type="ECO:0000256" key="3">
    <source>
        <dbReference type="ARBA" id="ARBA00022553"/>
    </source>
</evidence>
<evidence type="ECO:0000256" key="11">
    <source>
        <dbReference type="SAM" id="Phobius"/>
    </source>
</evidence>
<dbReference type="AlphaFoldDB" id="A0A0V0RSY9"/>
<sequence>MDPLILFNESNVPDDIIKMGILRKGKRARKRFFVLHQDSYNGPARLECFDNEKRYRCHAAPKLSIPLKTCFNINKKVDSKLKFCIAMYTVDDYLLLGCENELDQDAWLHTLLEVLMNTKMTGLSDDLRRANFEYVWQVKVLKNRGLTEKVSKLAGLFRFCLNTCSVYFYKLNTDEEFFEFPLVYISNYGHQGNLFFLRVGRSAVTGPGELWMNTEDVVDAGSMHETMKIILEDNHEQRQRNMPIEPRGLRSDSQNSTRSNSISVTTTLPPEALMHSDLRSRAISENEKTLQKRCRRRMKIKAIVDAIANPTKVLRSHLNYLQHRSHSGVSSKLEYLANLNCYSCGAPPSYSRSASHSPSVLHNRSGYHGSALATSPVIGLSNDSFGSISNSSDFDHFANGLRYSHRQHVGNPSLELISRSTIVEESSGGSGTDCVPFCKTSKGILELNDENSFRPARTLITHCVDVHSSPDCVESFRRMTLDSGCVDPVSPRRDADAMSSSYSSEQISDYTPMAPGTTTALSNAVTDSWRLEDIRPTIGPDLVTAVPPLRAYSCGSKPTVRNYGSVKQPSWMRKLQHFSFNDERKRAHSFGNWKSAKLMSLRKHSAQQGSDLGDSGGLRQRSGSFGSDRSSGNSFKHQLPGRIFDSKFSSGSEDLVEIDFGAFPYGRSNSGSFGSGDSLNRSRASSAGTASIYRQSWSPKIEQISEQELSPSAKLIQDLIFTRRCRPSLERLAEYVPMSPPVANVNDDTVSGKGSTSMFGSAEGDHVDVNDVEEDDDETDIMRVTREKKGLGSFRIRPVSDEITFSPDVDSSLDILQSVDRMMHSDISSFGRGNSAANAMTVPLAAASLEQRLRFQRPMSSCKWSAAPRCSIRRRHSIGDPCGSIYEELKRRKKERFFHSDMNFITKFPLSECCKSISLLKRIGRRSLPADFSFQCFSRSPYSSHADKSRLKMVTTHNSNNSNNGNTNNINNNAEDDYLMLEPVSQFNVGTVVQRLFFLISMSAIHRALFLWSCIMAFVIIAVMRLDGRISWHWSVVFTPLWILDLVALFYTLLSCVRQVHLLRACSIGFAQIASDGYCKRRNVSFLLVILFKLCFLSLLSVKLEQQQHQHSAVGKFSTGESIKFWHVMLPFWASVSIALAEITYRLYHIYKCEM</sequence>
<comment type="caution">
    <text evidence="13">The sequence shown here is derived from an EMBL/GenBank/DDBJ whole genome shotgun (WGS) entry which is preliminary data.</text>
</comment>
<evidence type="ECO:0000256" key="8">
    <source>
        <dbReference type="ARBA" id="ARBA00033282"/>
    </source>
</evidence>
<dbReference type="PANTHER" id="PTHR10614">
    <property type="entry name" value="INSULIN RECEPTOR SUBSTRATE"/>
    <property type="match status" value="1"/>
</dbReference>
<dbReference type="SMART" id="SM00233">
    <property type="entry name" value="PH"/>
    <property type="match status" value="1"/>
</dbReference>
<dbReference type="GO" id="GO:0005158">
    <property type="term" value="F:insulin receptor binding"/>
    <property type="evidence" value="ECO:0007669"/>
    <property type="project" value="InterPro"/>
</dbReference>
<evidence type="ECO:0000256" key="2">
    <source>
        <dbReference type="ARBA" id="ARBA00015710"/>
    </source>
</evidence>
<dbReference type="Gene3D" id="2.30.29.30">
    <property type="entry name" value="Pleckstrin-homology domain (PH domain)/Phosphotyrosine-binding domain (PTB)"/>
    <property type="match status" value="2"/>
</dbReference>
<dbReference type="OrthoDB" id="946068at2759"/>
<comment type="subunit">
    <text evidence="1">Bindings to phosphatidylinositol 3-kinase and SHP2.</text>
</comment>
<accession>A0A0V0RSY9</accession>
<dbReference type="SMART" id="SM01244">
    <property type="entry name" value="IRS"/>
    <property type="match status" value="1"/>
</dbReference>
<dbReference type="GO" id="GO:0048477">
    <property type="term" value="P:oogenesis"/>
    <property type="evidence" value="ECO:0007669"/>
    <property type="project" value="UniProtKB-KW"/>
</dbReference>
<dbReference type="InterPro" id="IPR002404">
    <property type="entry name" value="IRS_PTB"/>
</dbReference>
<proteinExistence type="predicted"/>
<dbReference type="InterPro" id="IPR039011">
    <property type="entry name" value="IRS"/>
</dbReference>
<reference evidence="13 14" key="1">
    <citation type="submission" date="2015-01" db="EMBL/GenBank/DDBJ databases">
        <title>Evolution of Trichinella species and genotypes.</title>
        <authorList>
            <person name="Korhonen P.K."/>
            <person name="Edoardo P."/>
            <person name="Giuseppe L.R."/>
            <person name="Gasser R.B."/>
        </authorList>
    </citation>
    <scope>NUCLEOTIDE SEQUENCE [LARGE SCALE GENOMIC DNA]</scope>
    <source>
        <strain evidence="13">ISS37</strain>
    </source>
</reference>
<dbReference type="GO" id="GO:0005829">
    <property type="term" value="C:cytosol"/>
    <property type="evidence" value="ECO:0007669"/>
    <property type="project" value="TreeGrafter"/>
</dbReference>
<dbReference type="InterPro" id="IPR019396">
    <property type="entry name" value="TM_Fragile-X-F-assoc"/>
</dbReference>
<keyword evidence="11" id="KW-0812">Transmembrane</keyword>
<dbReference type="GO" id="GO:0008286">
    <property type="term" value="P:insulin receptor signaling pathway"/>
    <property type="evidence" value="ECO:0007669"/>
    <property type="project" value="InterPro"/>
</dbReference>
<keyword evidence="7" id="KW-0896">Oogenesis</keyword>
<dbReference type="PROSITE" id="PS50003">
    <property type="entry name" value="PH_DOMAIN"/>
    <property type="match status" value="1"/>
</dbReference>
<feature type="transmembrane region" description="Helical" evidence="11">
    <location>
        <begin position="996"/>
        <end position="1022"/>
    </location>
</feature>
<evidence type="ECO:0000256" key="7">
    <source>
        <dbReference type="ARBA" id="ARBA00022943"/>
    </source>
</evidence>
<dbReference type="SUPFAM" id="SSF50729">
    <property type="entry name" value="PH domain-like"/>
    <property type="match status" value="2"/>
</dbReference>
<dbReference type="GO" id="GO:0043548">
    <property type="term" value="F:phosphatidylinositol 3-kinase binding"/>
    <property type="evidence" value="ECO:0007669"/>
    <property type="project" value="TreeGrafter"/>
</dbReference>
<feature type="transmembrane region" description="Helical" evidence="11">
    <location>
        <begin position="1034"/>
        <end position="1054"/>
    </location>
</feature>
<feature type="region of interest" description="Disordered" evidence="10">
    <location>
        <begin position="604"/>
        <end position="638"/>
    </location>
</feature>
<evidence type="ECO:0000256" key="10">
    <source>
        <dbReference type="SAM" id="MobiDB-lite"/>
    </source>
</evidence>
<keyword evidence="14" id="KW-1185">Reference proteome</keyword>
<dbReference type="GO" id="GO:0005886">
    <property type="term" value="C:plasma membrane"/>
    <property type="evidence" value="ECO:0007669"/>
    <property type="project" value="TreeGrafter"/>
</dbReference>
<name>A0A0V0RSY9_9BILA</name>
<dbReference type="EMBL" id="JYDL01000085">
    <property type="protein sequence ID" value="KRX17593.1"/>
    <property type="molecule type" value="Genomic_DNA"/>
</dbReference>
<keyword evidence="3" id="KW-0597">Phosphoprotein</keyword>
<gene>
    <name evidence="13" type="primary">irs2-b</name>
    <name evidence="13" type="ORF">T07_11589</name>
</gene>